<sequence length="130" mass="14400">MGLEGMEIGRGLWAVCANCGRCGALGDGELGGVEGGVDSEWFCGLNCLHSKALDEGNTRLRRKELKSVAIRRPRAVPEALPVYPVDGTMRSSYRMRLFNDDVEENSNALFVYHAYCCNAASFRPRNVWLQ</sequence>
<reference evidence="1" key="1">
    <citation type="submission" date="2021-01" db="EMBL/GenBank/DDBJ databases">
        <authorList>
            <person name="Corre E."/>
            <person name="Pelletier E."/>
            <person name="Niang G."/>
            <person name="Scheremetjew M."/>
            <person name="Finn R."/>
            <person name="Kale V."/>
            <person name="Holt S."/>
            <person name="Cochrane G."/>
            <person name="Meng A."/>
            <person name="Brown T."/>
            <person name="Cohen L."/>
        </authorList>
    </citation>
    <scope>NUCLEOTIDE SEQUENCE</scope>
    <source>
        <strain evidence="1">SAG 36.94</strain>
    </source>
</reference>
<accession>A0A7S1T7S0</accession>
<gene>
    <name evidence="1" type="ORF">CCAE0312_LOCUS399</name>
</gene>
<dbReference type="AlphaFoldDB" id="A0A7S1T7S0"/>
<organism evidence="1">
    <name type="scientific">Compsopogon caeruleus</name>
    <dbReference type="NCBI Taxonomy" id="31354"/>
    <lineage>
        <taxon>Eukaryota</taxon>
        <taxon>Rhodophyta</taxon>
        <taxon>Compsopogonophyceae</taxon>
        <taxon>Compsopogonales</taxon>
        <taxon>Compsopogonaceae</taxon>
        <taxon>Compsopogon</taxon>
    </lineage>
</organism>
<protein>
    <submittedName>
        <fullName evidence="1">Uncharacterized protein</fullName>
    </submittedName>
</protein>
<dbReference type="EMBL" id="HBGH01000795">
    <property type="protein sequence ID" value="CAD9221785.1"/>
    <property type="molecule type" value="Transcribed_RNA"/>
</dbReference>
<proteinExistence type="predicted"/>
<evidence type="ECO:0000313" key="1">
    <source>
        <dbReference type="EMBL" id="CAD9221785.1"/>
    </source>
</evidence>
<name>A0A7S1T7S0_9RHOD</name>